<dbReference type="STRING" id="157072.A0A024U4S3"/>
<dbReference type="GeneID" id="20084244"/>
<dbReference type="OrthoDB" id="123161at2759"/>
<dbReference type="InterPro" id="IPR036397">
    <property type="entry name" value="RNaseH_sf"/>
</dbReference>
<dbReference type="Gene3D" id="3.30.420.10">
    <property type="entry name" value="Ribonuclease H-like superfamily/Ribonuclease H"/>
    <property type="match status" value="1"/>
</dbReference>
<evidence type="ECO:0000313" key="1">
    <source>
        <dbReference type="EMBL" id="ETW00623.1"/>
    </source>
</evidence>
<dbReference type="VEuPathDB" id="FungiDB:H310_07194"/>
<gene>
    <name evidence="1" type="ORF">H310_07194</name>
</gene>
<dbReference type="RefSeq" id="XP_008870758.1">
    <property type="nucleotide sequence ID" value="XM_008872536.1"/>
</dbReference>
<dbReference type="SUPFAM" id="SSF53098">
    <property type="entry name" value="Ribonuclease H-like"/>
    <property type="match status" value="1"/>
</dbReference>
<evidence type="ECO:0008006" key="2">
    <source>
        <dbReference type="Google" id="ProtNLM"/>
    </source>
</evidence>
<dbReference type="EMBL" id="KI913964">
    <property type="protein sequence ID" value="ETW00623.1"/>
    <property type="molecule type" value="Genomic_DNA"/>
</dbReference>
<accession>A0A024U4S3</accession>
<sequence length="105" mass="11948">MSGIVCLHTRMNATAAGIAAALMEWFDLFGVVKTWVSDCVKIEIILKVSRLFGAHHQFVTSYCPLADGTVEVVNRVIVRTLKTLCSECFWSRERGPQFYRYFNLL</sequence>
<organism evidence="1">
    <name type="scientific">Aphanomyces invadans</name>
    <dbReference type="NCBI Taxonomy" id="157072"/>
    <lineage>
        <taxon>Eukaryota</taxon>
        <taxon>Sar</taxon>
        <taxon>Stramenopiles</taxon>
        <taxon>Oomycota</taxon>
        <taxon>Saprolegniomycetes</taxon>
        <taxon>Saprolegniales</taxon>
        <taxon>Verrucalvaceae</taxon>
        <taxon>Aphanomyces</taxon>
    </lineage>
</organism>
<dbReference type="AlphaFoldDB" id="A0A024U4S3"/>
<name>A0A024U4S3_9STRA</name>
<proteinExistence type="predicted"/>
<dbReference type="GO" id="GO:0003676">
    <property type="term" value="F:nucleic acid binding"/>
    <property type="evidence" value="ECO:0007669"/>
    <property type="project" value="InterPro"/>
</dbReference>
<reference evidence="1" key="1">
    <citation type="submission" date="2013-12" db="EMBL/GenBank/DDBJ databases">
        <title>The Genome Sequence of Aphanomyces invadans NJM9701.</title>
        <authorList>
            <consortium name="The Broad Institute Genomics Platform"/>
            <person name="Russ C."/>
            <person name="Tyler B."/>
            <person name="van West P."/>
            <person name="Dieguez-Uribeondo J."/>
            <person name="Young S.K."/>
            <person name="Zeng Q."/>
            <person name="Gargeya S."/>
            <person name="Fitzgerald M."/>
            <person name="Abouelleil A."/>
            <person name="Alvarado L."/>
            <person name="Chapman S.B."/>
            <person name="Gainer-Dewar J."/>
            <person name="Goldberg J."/>
            <person name="Griggs A."/>
            <person name="Gujja S."/>
            <person name="Hansen M."/>
            <person name="Howarth C."/>
            <person name="Imamovic A."/>
            <person name="Ireland A."/>
            <person name="Larimer J."/>
            <person name="McCowan C."/>
            <person name="Murphy C."/>
            <person name="Pearson M."/>
            <person name="Poon T.W."/>
            <person name="Priest M."/>
            <person name="Roberts A."/>
            <person name="Saif S."/>
            <person name="Shea T."/>
            <person name="Sykes S."/>
            <person name="Wortman J."/>
            <person name="Nusbaum C."/>
            <person name="Birren B."/>
        </authorList>
    </citation>
    <scope>NUCLEOTIDE SEQUENCE [LARGE SCALE GENOMIC DNA]</scope>
    <source>
        <strain evidence="1">NJM9701</strain>
    </source>
</reference>
<protein>
    <recommendedName>
        <fullName evidence="2">Integrase catalytic domain-containing protein</fullName>
    </recommendedName>
</protein>
<dbReference type="InterPro" id="IPR012337">
    <property type="entry name" value="RNaseH-like_sf"/>
</dbReference>